<organism evidence="2 3">
    <name type="scientific">Stackebrandtia endophytica</name>
    <dbReference type="NCBI Taxonomy" id="1496996"/>
    <lineage>
        <taxon>Bacteria</taxon>
        <taxon>Bacillati</taxon>
        <taxon>Actinomycetota</taxon>
        <taxon>Actinomycetes</taxon>
        <taxon>Glycomycetales</taxon>
        <taxon>Glycomycetaceae</taxon>
        <taxon>Stackebrandtia</taxon>
    </lineage>
</organism>
<feature type="region of interest" description="Disordered" evidence="1">
    <location>
        <begin position="168"/>
        <end position="191"/>
    </location>
</feature>
<evidence type="ECO:0000313" key="3">
    <source>
        <dbReference type="Proteomes" id="UP000317043"/>
    </source>
</evidence>
<dbReference type="Proteomes" id="UP000317043">
    <property type="component" value="Unassembled WGS sequence"/>
</dbReference>
<evidence type="ECO:0000313" key="2">
    <source>
        <dbReference type="EMBL" id="TQL76509.1"/>
    </source>
</evidence>
<sequence length="191" mass="21475">MDSIEARLLEAVTKLVGRKYAKLDVAEGRGATRFRLHATGFDAVVVYQPGQWIGLDIRFRLPNTELYYSVDSDLYPISEPDFQDMVESTVVDITNILTFITEKRIPAGDVQGRPAVLVPEGSGYKRIEKRRFSMVAKSYRTIEEGLAGATWSDYDFVVGRKVNDMRTKMTTEQAEPTTDSLSGDGDVPERR</sequence>
<dbReference type="RefSeq" id="WP_142038039.1">
    <property type="nucleotide sequence ID" value="NZ_JBHTGS010000001.1"/>
</dbReference>
<reference evidence="2 3" key="1">
    <citation type="submission" date="2019-06" db="EMBL/GenBank/DDBJ databases">
        <title>Sequencing the genomes of 1000 actinobacteria strains.</title>
        <authorList>
            <person name="Klenk H.-P."/>
        </authorList>
    </citation>
    <scope>NUCLEOTIDE SEQUENCE [LARGE SCALE GENOMIC DNA]</scope>
    <source>
        <strain evidence="2 3">DSM 45928</strain>
    </source>
</reference>
<comment type="caution">
    <text evidence="2">The sequence shown here is derived from an EMBL/GenBank/DDBJ whole genome shotgun (WGS) entry which is preliminary data.</text>
</comment>
<accession>A0A543AVA2</accession>
<name>A0A543AVA2_9ACTN</name>
<dbReference type="InParanoid" id="A0A543AVA2"/>
<dbReference type="EMBL" id="VFOW01000001">
    <property type="protein sequence ID" value="TQL76509.1"/>
    <property type="molecule type" value="Genomic_DNA"/>
</dbReference>
<feature type="compositionally biased region" description="Polar residues" evidence="1">
    <location>
        <begin position="170"/>
        <end position="181"/>
    </location>
</feature>
<keyword evidence="3" id="KW-1185">Reference proteome</keyword>
<dbReference type="AlphaFoldDB" id="A0A543AVA2"/>
<proteinExistence type="predicted"/>
<protein>
    <submittedName>
        <fullName evidence="2">Uncharacterized protein</fullName>
    </submittedName>
</protein>
<evidence type="ECO:0000256" key="1">
    <source>
        <dbReference type="SAM" id="MobiDB-lite"/>
    </source>
</evidence>
<gene>
    <name evidence="2" type="ORF">FB566_2041</name>
</gene>
<dbReference type="OrthoDB" id="3625050at2"/>